<dbReference type="AlphaFoldDB" id="A0AAE4G932"/>
<name>A0AAE4G932_9BURK</name>
<protein>
    <submittedName>
        <fullName evidence="1">Uncharacterized protein</fullName>
    </submittedName>
</protein>
<dbReference type="RefSeq" id="WP_284076917.1">
    <property type="nucleotide sequence ID" value="NZ_JAVLSM010000007.1"/>
</dbReference>
<dbReference type="EMBL" id="JAVRAA010000005">
    <property type="protein sequence ID" value="MDT0337450.1"/>
    <property type="molecule type" value="Genomic_DNA"/>
</dbReference>
<sequence length="104" mass="11434">MTTKLIENVDLGRDLVRADIVICGVWPIDAVDAGGVYCYQCQEEHPFDHLRPLTASSGVFTDLVRCDMDAAVWLCLEHTPFSTTQFEAFTPEVRTLLSGAKSAG</sequence>
<proteinExistence type="predicted"/>
<reference evidence="1" key="1">
    <citation type="submission" date="2023-02" db="EMBL/GenBank/DDBJ databases">
        <title>Description of Herbaspirillum huttiense subsp. nephrolepsisexaltata and Herbaspirillum huttiense subsp. lycopersicon.</title>
        <authorList>
            <person name="Poudel M."/>
            <person name="Sharma A."/>
            <person name="Goss E."/>
            <person name="Tapia J.H."/>
            <person name="Harmon C.M."/>
            <person name="Jones J.B."/>
        </authorList>
    </citation>
    <scope>NUCLEOTIDE SEQUENCE</scope>
    <source>
        <strain evidence="1">NC40101</strain>
    </source>
</reference>
<accession>A0AAE4G932</accession>
<gene>
    <name evidence="1" type="ORF">RJN63_11470</name>
</gene>
<comment type="caution">
    <text evidence="1">The sequence shown here is derived from an EMBL/GenBank/DDBJ whole genome shotgun (WGS) entry which is preliminary data.</text>
</comment>
<organism evidence="1">
    <name type="scientific">Herbaspirillum huttiense subsp. nephrolepidis</name>
    <dbReference type="NCBI Taxonomy" id="3075126"/>
    <lineage>
        <taxon>Bacteria</taxon>
        <taxon>Pseudomonadati</taxon>
        <taxon>Pseudomonadota</taxon>
        <taxon>Betaproteobacteria</taxon>
        <taxon>Burkholderiales</taxon>
        <taxon>Oxalobacteraceae</taxon>
        <taxon>Herbaspirillum</taxon>
    </lineage>
</organism>
<evidence type="ECO:0000313" key="1">
    <source>
        <dbReference type="EMBL" id="MDT0337450.1"/>
    </source>
</evidence>